<organism evidence="1 2">
    <name type="scientific">Naganishia adeliensis</name>
    <dbReference type="NCBI Taxonomy" id="92952"/>
    <lineage>
        <taxon>Eukaryota</taxon>
        <taxon>Fungi</taxon>
        <taxon>Dikarya</taxon>
        <taxon>Basidiomycota</taxon>
        <taxon>Agaricomycotina</taxon>
        <taxon>Tremellomycetes</taxon>
        <taxon>Filobasidiales</taxon>
        <taxon>Filobasidiaceae</taxon>
        <taxon>Naganishia</taxon>
    </lineage>
</organism>
<evidence type="ECO:0000313" key="1">
    <source>
        <dbReference type="EMBL" id="KAJ9111872.1"/>
    </source>
</evidence>
<protein>
    <submittedName>
        <fullName evidence="1">Uncharacterized protein</fullName>
    </submittedName>
</protein>
<evidence type="ECO:0000313" key="2">
    <source>
        <dbReference type="Proteomes" id="UP001230649"/>
    </source>
</evidence>
<proteinExistence type="predicted"/>
<dbReference type="Proteomes" id="UP001230649">
    <property type="component" value="Unassembled WGS sequence"/>
</dbReference>
<accession>A0ACC2WMU0</accession>
<name>A0ACC2WMU0_9TREE</name>
<gene>
    <name evidence="1" type="ORF">QFC20_002459</name>
</gene>
<reference evidence="1" key="1">
    <citation type="submission" date="2023-04" db="EMBL/GenBank/DDBJ databases">
        <title>Draft Genome sequencing of Naganishia species isolated from polar environments using Oxford Nanopore Technology.</title>
        <authorList>
            <person name="Leo P."/>
            <person name="Venkateswaran K."/>
        </authorList>
    </citation>
    <scope>NUCLEOTIDE SEQUENCE</scope>
    <source>
        <strain evidence="1">MNA-CCFEE 5262</strain>
    </source>
</reference>
<keyword evidence="2" id="KW-1185">Reference proteome</keyword>
<dbReference type="EMBL" id="JASBWS010000017">
    <property type="protein sequence ID" value="KAJ9111872.1"/>
    <property type="molecule type" value="Genomic_DNA"/>
</dbReference>
<sequence>MIGDVNLFLPSGVEEDVECEIMIAANNICVIHIRLNYVTSPTPLPLPPTYTSAQFIPADCHPFLVRIGTSNLASIKLFESLGFSRVKVVQAFDEVEMRFGWVPSGDGSDGEGALLSAKEMEQLKLENWTKKGTVIAYE</sequence>
<comment type="caution">
    <text evidence="1">The sequence shown here is derived from an EMBL/GenBank/DDBJ whole genome shotgun (WGS) entry which is preliminary data.</text>
</comment>